<dbReference type="GO" id="GO:0016779">
    <property type="term" value="F:nucleotidyltransferase activity"/>
    <property type="evidence" value="ECO:0007669"/>
    <property type="project" value="UniProtKB-KW"/>
</dbReference>
<evidence type="ECO:0000256" key="6">
    <source>
        <dbReference type="ARBA" id="ARBA00023082"/>
    </source>
</evidence>
<dbReference type="Pfam" id="PF00309">
    <property type="entry name" value="Sigma54_AID"/>
    <property type="match status" value="1"/>
</dbReference>
<comment type="caution">
    <text evidence="11">The sequence shown here is derived from an EMBL/GenBank/DDBJ whole genome shotgun (WGS) entry which is preliminary data.</text>
</comment>
<dbReference type="InterPro" id="IPR000394">
    <property type="entry name" value="RNA_pol_sigma_54"/>
</dbReference>
<dbReference type="NCBIfam" id="TIGR02395">
    <property type="entry name" value="rpoN_sigma"/>
    <property type="match status" value="1"/>
</dbReference>
<organism evidence="11 12">
    <name type="scientific">Metabacillus lacus</name>
    <dbReference type="NCBI Taxonomy" id="1983721"/>
    <lineage>
        <taxon>Bacteria</taxon>
        <taxon>Bacillati</taxon>
        <taxon>Bacillota</taxon>
        <taxon>Bacilli</taxon>
        <taxon>Bacillales</taxon>
        <taxon>Bacillaceae</taxon>
        <taxon>Metabacillus</taxon>
    </lineage>
</organism>
<dbReference type="AlphaFoldDB" id="A0A7X2LX94"/>
<dbReference type="PIRSF" id="PIRSF000774">
    <property type="entry name" value="RpoN"/>
    <property type="match status" value="1"/>
</dbReference>
<dbReference type="GO" id="GO:0016987">
    <property type="term" value="F:sigma factor activity"/>
    <property type="evidence" value="ECO:0007669"/>
    <property type="project" value="UniProtKB-KW"/>
</dbReference>
<evidence type="ECO:0000256" key="8">
    <source>
        <dbReference type="ARBA" id="ARBA00023163"/>
    </source>
</evidence>
<dbReference type="PROSITE" id="PS50044">
    <property type="entry name" value="SIGMA54_3"/>
    <property type="match status" value="1"/>
</dbReference>
<evidence type="ECO:0000313" key="11">
    <source>
        <dbReference type="EMBL" id="MRX72320.1"/>
    </source>
</evidence>
<dbReference type="PANTHER" id="PTHR32248:SF4">
    <property type="entry name" value="RNA POLYMERASE SIGMA-54 FACTOR"/>
    <property type="match status" value="1"/>
</dbReference>
<evidence type="ECO:0000256" key="1">
    <source>
        <dbReference type="ARBA" id="ARBA00008798"/>
    </source>
</evidence>
<dbReference type="InterPro" id="IPR007046">
    <property type="entry name" value="RNA_pol_sigma_54_core-bd"/>
</dbReference>
<dbReference type="InterPro" id="IPR038709">
    <property type="entry name" value="RpoN_core-bd_sf"/>
</dbReference>
<dbReference type="InterPro" id="IPR007634">
    <property type="entry name" value="RNA_pol_sigma_54_DNA-bd"/>
</dbReference>
<evidence type="ECO:0000256" key="7">
    <source>
        <dbReference type="ARBA" id="ARBA00023125"/>
    </source>
</evidence>
<dbReference type="PANTHER" id="PTHR32248">
    <property type="entry name" value="RNA POLYMERASE SIGMA-54 FACTOR"/>
    <property type="match status" value="1"/>
</dbReference>
<evidence type="ECO:0000313" key="12">
    <source>
        <dbReference type="Proteomes" id="UP000448867"/>
    </source>
</evidence>
<dbReference type="Pfam" id="PF04552">
    <property type="entry name" value="Sigma54_DBD"/>
    <property type="match status" value="1"/>
</dbReference>
<reference evidence="11 12" key="1">
    <citation type="submission" date="2019-11" db="EMBL/GenBank/DDBJ databases">
        <title>Bacillus lacus genome.</title>
        <authorList>
            <person name="Allen C.J."/>
            <person name="Newman J.D."/>
        </authorList>
    </citation>
    <scope>NUCLEOTIDE SEQUENCE [LARGE SCALE GENOMIC DNA]</scope>
    <source>
        <strain evidence="11 12">KCTC 33946</strain>
    </source>
</reference>
<dbReference type="Pfam" id="PF04963">
    <property type="entry name" value="Sigma54_CBD"/>
    <property type="match status" value="1"/>
</dbReference>
<dbReference type="GO" id="GO:0003677">
    <property type="term" value="F:DNA binding"/>
    <property type="evidence" value="ECO:0007669"/>
    <property type="project" value="UniProtKB-KW"/>
</dbReference>
<keyword evidence="6" id="KW-0731">Sigma factor</keyword>
<proteinExistence type="inferred from homology"/>
<dbReference type="PROSITE" id="PS00718">
    <property type="entry name" value="SIGMA54_2"/>
    <property type="match status" value="1"/>
</dbReference>
<dbReference type="OrthoDB" id="9814402at2"/>
<keyword evidence="4" id="KW-0548">Nucleotidyltransferase</keyword>
<dbReference type="RefSeq" id="WP_154307484.1">
    <property type="nucleotide sequence ID" value="NZ_WKKI01000014.1"/>
</dbReference>
<keyword evidence="8" id="KW-0804">Transcription</keyword>
<feature type="domain" description="RNA polymerase sigma factor 54 DNA-binding" evidence="9">
    <location>
        <begin position="278"/>
        <end position="437"/>
    </location>
</feature>
<keyword evidence="2" id="KW-0240">DNA-directed RNA polymerase</keyword>
<evidence type="ECO:0000259" key="9">
    <source>
        <dbReference type="Pfam" id="PF04552"/>
    </source>
</evidence>
<dbReference type="GO" id="GO:0006352">
    <property type="term" value="P:DNA-templated transcription initiation"/>
    <property type="evidence" value="ECO:0007669"/>
    <property type="project" value="InterPro"/>
</dbReference>
<evidence type="ECO:0000256" key="4">
    <source>
        <dbReference type="ARBA" id="ARBA00022695"/>
    </source>
</evidence>
<dbReference type="PROSITE" id="PS00717">
    <property type="entry name" value="SIGMA54_1"/>
    <property type="match status" value="1"/>
</dbReference>
<protein>
    <submittedName>
        <fullName evidence="11">RNA polymerase factor sigma-54</fullName>
    </submittedName>
</protein>
<dbReference type="EMBL" id="WKKI01000014">
    <property type="protein sequence ID" value="MRX72320.1"/>
    <property type="molecule type" value="Genomic_DNA"/>
</dbReference>
<accession>A0A7X2LX94</accession>
<evidence type="ECO:0000259" key="10">
    <source>
        <dbReference type="Pfam" id="PF04963"/>
    </source>
</evidence>
<keyword evidence="7" id="KW-0238">DNA-binding</keyword>
<dbReference type="Gene3D" id="1.10.10.60">
    <property type="entry name" value="Homeodomain-like"/>
    <property type="match status" value="1"/>
</dbReference>
<sequence>MKMNVGLFQEQSLKLNMTQELKQAITLLQYSAADLSAYLQEITLENPLIELRYKNSSNVLYHTSPRNKNANHAFEDEIDRLSARSGTLRDHLREQLVGYKLTKKEAKGIAILLECVDRNGYLLDSVADIAESAGLEEDMLQKCLPIIQSLEPAGIGARNLQECILLQLRRLSPRNEPAERVISDYFTLFAEKSWKQLSLKTGLSLQEIQLIQDDIKALKPRPGLAVGYSSPAYVIPDLVISLIDGEPAISYQDGLYPEVVLNKRYVPLGQAPDEHVRAYIGGKLQHFKWISKSLQQRKETMLKVMREIAVIQREYLCGTSALLKPLTMREIADRLSVHESTISRTVKDKYIQTPHGMYEMKFFFSNKLQQGSDEIVASSAVKTLMTKLINSEDEKKPFSDQAIANALKVDCHIEISRRTVAKYREQLKIPASSARKRY</sequence>
<gene>
    <name evidence="11" type="primary">rpoN</name>
    <name evidence="11" type="ORF">GJU40_09165</name>
</gene>
<feature type="domain" description="RNA polymerase sigma factor 54 core-binding" evidence="10">
    <location>
        <begin position="79"/>
        <end position="265"/>
    </location>
</feature>
<keyword evidence="5" id="KW-0805">Transcription regulation</keyword>
<dbReference type="GO" id="GO:0000428">
    <property type="term" value="C:DNA-directed RNA polymerase complex"/>
    <property type="evidence" value="ECO:0007669"/>
    <property type="project" value="UniProtKB-KW"/>
</dbReference>
<dbReference type="PRINTS" id="PR00045">
    <property type="entry name" value="SIGMA54FCT"/>
</dbReference>
<keyword evidence="3" id="KW-0808">Transferase</keyword>
<evidence type="ECO:0000256" key="2">
    <source>
        <dbReference type="ARBA" id="ARBA00022478"/>
    </source>
</evidence>
<dbReference type="GO" id="GO:0001216">
    <property type="term" value="F:DNA-binding transcription activator activity"/>
    <property type="evidence" value="ECO:0007669"/>
    <property type="project" value="InterPro"/>
</dbReference>
<name>A0A7X2LX94_9BACI</name>
<comment type="similarity">
    <text evidence="1">Belongs to the sigma-54 factor family.</text>
</comment>
<keyword evidence="12" id="KW-1185">Reference proteome</keyword>
<evidence type="ECO:0000256" key="5">
    <source>
        <dbReference type="ARBA" id="ARBA00023015"/>
    </source>
</evidence>
<dbReference type="Proteomes" id="UP000448867">
    <property type="component" value="Unassembled WGS sequence"/>
</dbReference>
<dbReference type="Gene3D" id="1.10.10.1330">
    <property type="entry name" value="RNA polymerase sigma-54 factor, core-binding domain"/>
    <property type="match status" value="1"/>
</dbReference>
<evidence type="ECO:0000256" key="3">
    <source>
        <dbReference type="ARBA" id="ARBA00022679"/>
    </source>
</evidence>